<dbReference type="Proteomes" id="UP000663832">
    <property type="component" value="Unassembled WGS sequence"/>
</dbReference>
<dbReference type="GO" id="GO:0006281">
    <property type="term" value="P:DNA repair"/>
    <property type="evidence" value="ECO:0007669"/>
    <property type="project" value="UniProtKB-KW"/>
</dbReference>
<sequence>MSSHLIDNDLQKPDIYNKYSPFYESIKQQAITLFNEIRENLSHTIQLGELEPGFSIWSNKLKQFISHYGFHFTKVDHLKLIDYYLSILSITDLNYVHVKICVDMLTELLRNARLITRDDLTIDWRILYDWMQCIRNNRDKIYGLVVLPEFYLVGLFSSVAWNNIGYIDWEPWLPKIFTRILRGFSVPIGKMQMPSLQDNYSVSDLTKWIVSMMGNGSSCLQYVQDLFITIKSFYHPSNTGGFQQDLVKFVSKLAEYFVTRVYLEHTTRPIWYFAPLESYRLTGQNITDFVNCVKEYAFISIFNKDHTEEAANACHYLSILRPELIVPPIVEKHFLSIDSMTEPHRFTSIMTCLTHIARQIVQQTPSYSQGQTYVLPLLMSVLPGIDLNDFEKASVTLDFLETMLMLITCVDCSSAVNTRNDLTEIEKEVCLSTIQFEDFIIEFLNRIFQMIDLLSTDISDAVTTDTDFDLNDLVIELKLASIMFHIIQNCSNKIFQIIREKLVNFIANACLSSKARGIICSLIQALVKGNPVETLKYLLPKTCESIDKIIQNSGSSILLTDHEGDVELTWYLFLFAELLNARGDTLLIYKKMIMSVFQQCIHIINKDSYLAISNATRNLLKSLSQTYPIDYRLTMENIEEPFVDFLPIRAWGQYVNANKLEVQFHIPNVDEIDFACEFVDTFIYSELTLLNENNFQMSNTERLRSLTIIKSIANGCFRMVPRIESKQVNDLIPSVVPYDSKYQIQFSIYSKEPKFKENLRMRLLSDIGKLLDVLIENHSDDVSSITEALELYSSTSIYYGLHKDDVECLLDDFTSQEKLLKNKLCGEGQNIRFLMIQRMELRIQELELSNSGVLNDIDKQVILKLFELSINRYSEVRYQAQKELFDILNCYHFSFQLIVDRIVELLNMSNEVDHYQIKGCLHILLGNDSFFLPTEYSWAMKEKLWPWIVRITHENQISTRNLIEDITDKINEKFVTEVIIQSTNEISKRAAAALWRTLDTNEMKLYNQTNIQSYNSLMETLSSLLNEDILTWGQQKIAISLLRLLLQKHVSIPSLCVKTFVDFLVHDNIELRECATKAIAALCRLQKPPGIYVEKILDITDDHCHPGDREDNLWITINDYKPPEKQIELEQTCFLDKSYHGYYCWPKIIKYSMNKRERYTQNNMPEQVAILYDHFIDKNFIIQVIQLMIFDDEEDDVTEFNKTRFFMFKGLFDNFGLAFLDNFMEQLYVLIHEKTTEKQERSNRVAAEIVAGIIAGSKYWTLEMLNELWEKLTPLLTEVCMSLSSETLSYWNMCFMCSMENQDPRRMYRLIHFVRTLIDPKIVSNIFNETARWSLIQTLISFKWRIPSIWCDINEHAKLLLDHPSEDIRKSIAYILSVSLSFDVELLDGKSTRQPNVNQFIDNICERLHLAIEVYEKTPLMNVLDEGFEIDLEARKALNFMETVVRMHKEFFFWCPQPVKDAIIRLFPYLCEIESIAANDDSFQNNLTMSRLCLAMSYLNAHYLEALIQKLAEVCSSPKWHARRAAIEFTQNMIFCNLFNARPYAKQVHEFVLKCLFDEQFEVRTAALKTLSGLYQCGYLKVSDEDLKYFREMSKINYSTKVDGNKVILSKNIVKRHGGVLGLCAIVLASPYDIPIHVPNALMLLCEHSHDPDLIQKSVKECLLEFRRTHHDSWHEHREQFTEDQLVILADVLISHNYYA</sequence>
<dbReference type="OrthoDB" id="17907at2759"/>
<dbReference type="Gene3D" id="1.25.10.10">
    <property type="entry name" value="Leucine-rich Repeat Variant"/>
    <property type="match status" value="1"/>
</dbReference>
<evidence type="ECO:0000313" key="13">
    <source>
        <dbReference type="EMBL" id="CAF0920149.1"/>
    </source>
</evidence>
<keyword evidence="7" id="KW-0234">DNA repair</keyword>
<evidence type="ECO:0000259" key="11">
    <source>
        <dbReference type="Pfam" id="PF23096"/>
    </source>
</evidence>
<dbReference type="InterPro" id="IPR055455">
    <property type="entry name" value="HEAT_PSME4"/>
</dbReference>
<keyword evidence="4" id="KW-0963">Cytoplasm</keyword>
<feature type="domain" description="Proteasome activator Blm10 middle HEAT repeats region" evidence="10">
    <location>
        <begin position="225"/>
        <end position="692"/>
    </location>
</feature>
<dbReference type="InterPro" id="IPR016024">
    <property type="entry name" value="ARM-type_fold"/>
</dbReference>
<dbReference type="GO" id="GO:0016504">
    <property type="term" value="F:peptidase activator activity"/>
    <property type="evidence" value="ECO:0007669"/>
    <property type="project" value="InterPro"/>
</dbReference>
<gene>
    <name evidence="12" type="ORF">BJG266_LOCUS5465</name>
    <name evidence="13" type="ORF">QVE165_LOCUS10495</name>
</gene>
<dbReference type="GO" id="GO:0005829">
    <property type="term" value="C:cytosol"/>
    <property type="evidence" value="ECO:0007669"/>
    <property type="project" value="TreeGrafter"/>
</dbReference>
<name>A0A814B0X7_9BILA</name>
<accession>A0A814B0X7</accession>
<dbReference type="Proteomes" id="UP000663877">
    <property type="component" value="Unassembled WGS sequence"/>
</dbReference>
<dbReference type="EMBL" id="CAJNOM010000049">
    <property type="protein sequence ID" value="CAF0920149.1"/>
    <property type="molecule type" value="Genomic_DNA"/>
</dbReference>
<evidence type="ECO:0000256" key="8">
    <source>
        <dbReference type="ARBA" id="ARBA00023242"/>
    </source>
</evidence>
<evidence type="ECO:0000256" key="2">
    <source>
        <dbReference type="ARBA" id="ARBA00004496"/>
    </source>
</evidence>
<evidence type="ECO:0000256" key="1">
    <source>
        <dbReference type="ARBA" id="ARBA00004324"/>
    </source>
</evidence>
<dbReference type="Pfam" id="PF23096">
    <property type="entry name" value="HEAT_PSME4"/>
    <property type="match status" value="1"/>
</dbReference>
<evidence type="ECO:0000313" key="12">
    <source>
        <dbReference type="EMBL" id="CAF0805896.1"/>
    </source>
</evidence>
<dbReference type="InterPro" id="IPR011989">
    <property type="entry name" value="ARM-like"/>
</dbReference>
<comment type="similarity">
    <text evidence="3">Belongs to the BLM10 family.</text>
</comment>
<dbReference type="InterPro" id="IPR021843">
    <property type="entry name" value="PSME4_C"/>
</dbReference>
<comment type="caution">
    <text evidence="13">The sequence shown here is derived from an EMBL/GenBank/DDBJ whole genome shotgun (WGS) entry which is preliminary data.</text>
</comment>
<dbReference type="EMBL" id="CAJNOI010000014">
    <property type="protein sequence ID" value="CAF0805896.1"/>
    <property type="molecule type" value="Genomic_DNA"/>
</dbReference>
<dbReference type="Pfam" id="PF16507">
    <property type="entry name" value="HEAT_PSME4_mid"/>
    <property type="match status" value="1"/>
</dbReference>
<evidence type="ECO:0008006" key="15">
    <source>
        <dbReference type="Google" id="ProtNLM"/>
    </source>
</evidence>
<evidence type="ECO:0000256" key="4">
    <source>
        <dbReference type="ARBA" id="ARBA00022490"/>
    </source>
</evidence>
<dbReference type="PANTHER" id="PTHR32170">
    <property type="entry name" value="PROTEASOME ACTIVATOR COMPLEX SUBUNIT 4"/>
    <property type="match status" value="1"/>
</dbReference>
<comment type="subcellular location">
    <subcellularLocation>
        <location evidence="2">Cytoplasm</location>
    </subcellularLocation>
    <subcellularLocation>
        <location evidence="1">Nucleus speckle</location>
    </subcellularLocation>
</comment>
<evidence type="ECO:0000256" key="6">
    <source>
        <dbReference type="ARBA" id="ARBA00022763"/>
    </source>
</evidence>
<keyword evidence="8" id="KW-0539">Nucleus</keyword>
<evidence type="ECO:0000256" key="3">
    <source>
        <dbReference type="ARBA" id="ARBA00005739"/>
    </source>
</evidence>
<dbReference type="SUPFAM" id="SSF48371">
    <property type="entry name" value="ARM repeat"/>
    <property type="match status" value="1"/>
</dbReference>
<dbReference type="GO" id="GO:0070628">
    <property type="term" value="F:proteasome binding"/>
    <property type="evidence" value="ECO:0007669"/>
    <property type="project" value="InterPro"/>
</dbReference>
<evidence type="ECO:0000313" key="14">
    <source>
        <dbReference type="Proteomes" id="UP000663832"/>
    </source>
</evidence>
<feature type="domain" description="Proteasome activator complex subunit 4-like HEAT repeat-like" evidence="11">
    <location>
        <begin position="1057"/>
        <end position="1337"/>
    </location>
</feature>
<keyword evidence="6" id="KW-0227">DNA damage</keyword>
<organism evidence="13 14">
    <name type="scientific">Adineta steineri</name>
    <dbReference type="NCBI Taxonomy" id="433720"/>
    <lineage>
        <taxon>Eukaryota</taxon>
        <taxon>Metazoa</taxon>
        <taxon>Spiralia</taxon>
        <taxon>Gnathifera</taxon>
        <taxon>Rotifera</taxon>
        <taxon>Eurotatoria</taxon>
        <taxon>Bdelloidea</taxon>
        <taxon>Adinetida</taxon>
        <taxon>Adinetidae</taxon>
        <taxon>Adineta</taxon>
    </lineage>
</organism>
<dbReference type="InterPro" id="IPR035309">
    <property type="entry name" value="PSME4"/>
</dbReference>
<evidence type="ECO:0000259" key="9">
    <source>
        <dbReference type="Pfam" id="PF11919"/>
    </source>
</evidence>
<dbReference type="Pfam" id="PF11919">
    <property type="entry name" value="PSME4_C"/>
    <property type="match status" value="1"/>
</dbReference>
<feature type="domain" description="Proteasome activator complex subunit 4 C-terminal" evidence="9">
    <location>
        <begin position="1614"/>
        <end position="1700"/>
    </location>
</feature>
<dbReference type="GO" id="GO:0016607">
    <property type="term" value="C:nuclear speck"/>
    <property type="evidence" value="ECO:0007669"/>
    <property type="project" value="UniProtKB-SubCell"/>
</dbReference>
<keyword evidence="14" id="KW-1185">Reference proteome</keyword>
<evidence type="ECO:0000259" key="10">
    <source>
        <dbReference type="Pfam" id="PF16507"/>
    </source>
</evidence>
<reference evidence="13" key="1">
    <citation type="submission" date="2021-02" db="EMBL/GenBank/DDBJ databases">
        <authorList>
            <person name="Nowell W R."/>
        </authorList>
    </citation>
    <scope>NUCLEOTIDE SEQUENCE</scope>
</reference>
<evidence type="ECO:0000256" key="5">
    <source>
        <dbReference type="ARBA" id="ARBA00022737"/>
    </source>
</evidence>
<proteinExistence type="inferred from homology"/>
<keyword evidence="5" id="KW-0677">Repeat</keyword>
<dbReference type="InterPro" id="IPR032430">
    <property type="entry name" value="Blm10_mid"/>
</dbReference>
<dbReference type="GO" id="GO:0010499">
    <property type="term" value="P:proteasomal ubiquitin-independent protein catabolic process"/>
    <property type="evidence" value="ECO:0007669"/>
    <property type="project" value="TreeGrafter"/>
</dbReference>
<protein>
    <recommendedName>
        <fullName evidence="15">Proteasome activator complex subunit 4</fullName>
    </recommendedName>
</protein>
<evidence type="ECO:0000256" key="7">
    <source>
        <dbReference type="ARBA" id="ARBA00023204"/>
    </source>
</evidence>
<dbReference type="PANTHER" id="PTHR32170:SF3">
    <property type="entry name" value="PROTEASOME ACTIVATOR COMPLEX SUBUNIT 4"/>
    <property type="match status" value="1"/>
</dbReference>